<keyword evidence="4" id="KW-0238">DNA-binding</keyword>
<dbReference type="Proteomes" id="UP000316639">
    <property type="component" value="Unassembled WGS sequence"/>
</dbReference>
<keyword evidence="5" id="KW-0804">Transcription</keyword>
<keyword evidence="9" id="KW-1185">Reference proteome</keyword>
<evidence type="ECO:0000256" key="2">
    <source>
        <dbReference type="ARBA" id="ARBA00023015"/>
    </source>
</evidence>
<name>A0A563EXZ6_9PSEU</name>
<dbReference type="SUPFAM" id="SSF88659">
    <property type="entry name" value="Sigma3 and sigma4 domains of RNA polymerase sigma factors"/>
    <property type="match status" value="1"/>
</dbReference>
<dbReference type="InterPro" id="IPR013249">
    <property type="entry name" value="RNA_pol_sigma70_r4_t2"/>
</dbReference>
<comment type="caution">
    <text evidence="8">The sequence shown here is derived from an EMBL/GenBank/DDBJ whole genome shotgun (WGS) entry which is preliminary data.</text>
</comment>
<organism evidence="8 9">
    <name type="scientific">Lentzea tibetensis</name>
    <dbReference type="NCBI Taxonomy" id="2591470"/>
    <lineage>
        <taxon>Bacteria</taxon>
        <taxon>Bacillati</taxon>
        <taxon>Actinomycetota</taxon>
        <taxon>Actinomycetes</taxon>
        <taxon>Pseudonocardiales</taxon>
        <taxon>Pseudonocardiaceae</taxon>
        <taxon>Lentzea</taxon>
    </lineage>
</organism>
<dbReference type="Pfam" id="PF08281">
    <property type="entry name" value="Sigma70_r4_2"/>
    <property type="match status" value="1"/>
</dbReference>
<dbReference type="InterPro" id="IPR013324">
    <property type="entry name" value="RNA_pol_sigma_r3/r4-like"/>
</dbReference>
<evidence type="ECO:0000256" key="3">
    <source>
        <dbReference type="ARBA" id="ARBA00023082"/>
    </source>
</evidence>
<dbReference type="EMBL" id="VOBR01000005">
    <property type="protein sequence ID" value="TWP52418.1"/>
    <property type="molecule type" value="Genomic_DNA"/>
</dbReference>
<dbReference type="NCBIfam" id="TIGR02937">
    <property type="entry name" value="sigma70-ECF"/>
    <property type="match status" value="1"/>
</dbReference>
<reference evidence="8 9" key="1">
    <citation type="submission" date="2019-07" db="EMBL/GenBank/DDBJ databases">
        <title>Lentzea xizangensis sp. nov., isolated from Qinghai-Tibetan Plateau Soils.</title>
        <authorList>
            <person name="Huang J."/>
        </authorList>
    </citation>
    <scope>NUCLEOTIDE SEQUENCE [LARGE SCALE GENOMIC DNA]</scope>
    <source>
        <strain evidence="8 9">FXJ1.1311</strain>
    </source>
</reference>
<dbReference type="PANTHER" id="PTHR43133:SF8">
    <property type="entry name" value="RNA POLYMERASE SIGMA FACTOR HI_1459-RELATED"/>
    <property type="match status" value="1"/>
</dbReference>
<dbReference type="AlphaFoldDB" id="A0A563EXZ6"/>
<dbReference type="InterPro" id="IPR014284">
    <property type="entry name" value="RNA_pol_sigma-70_dom"/>
</dbReference>
<dbReference type="SUPFAM" id="SSF88946">
    <property type="entry name" value="Sigma2 domain of RNA polymerase sigma factors"/>
    <property type="match status" value="1"/>
</dbReference>
<evidence type="ECO:0000256" key="5">
    <source>
        <dbReference type="ARBA" id="ARBA00023163"/>
    </source>
</evidence>
<evidence type="ECO:0000313" key="8">
    <source>
        <dbReference type="EMBL" id="TWP52418.1"/>
    </source>
</evidence>
<dbReference type="GO" id="GO:0003677">
    <property type="term" value="F:DNA binding"/>
    <property type="evidence" value="ECO:0007669"/>
    <property type="project" value="UniProtKB-KW"/>
</dbReference>
<dbReference type="InterPro" id="IPR036388">
    <property type="entry name" value="WH-like_DNA-bd_sf"/>
</dbReference>
<evidence type="ECO:0000313" key="9">
    <source>
        <dbReference type="Proteomes" id="UP000316639"/>
    </source>
</evidence>
<keyword evidence="3" id="KW-0731">Sigma factor</keyword>
<dbReference type="InterPro" id="IPR039425">
    <property type="entry name" value="RNA_pol_sigma-70-like"/>
</dbReference>
<protein>
    <submittedName>
        <fullName evidence="8">Sigma-70 family RNA polymerase sigma factor</fullName>
    </submittedName>
</protein>
<dbReference type="GO" id="GO:0016987">
    <property type="term" value="F:sigma factor activity"/>
    <property type="evidence" value="ECO:0007669"/>
    <property type="project" value="UniProtKB-KW"/>
</dbReference>
<dbReference type="PANTHER" id="PTHR43133">
    <property type="entry name" value="RNA POLYMERASE ECF-TYPE SIGMA FACTO"/>
    <property type="match status" value="1"/>
</dbReference>
<dbReference type="GO" id="GO:0006352">
    <property type="term" value="P:DNA-templated transcription initiation"/>
    <property type="evidence" value="ECO:0007669"/>
    <property type="project" value="InterPro"/>
</dbReference>
<proteinExistence type="inferred from homology"/>
<sequence>MKGIHNNPEVGEMTGQVHDLEARLVEAMRSGNQEAFSELYRRNFAAARGLACKLLGTAQGADDLVAEAFVKVFTRIIAGGGPTSMFRAYLLTTVRTTFYKQLDRDRMIDRHADITEAMLPADDRDPVDQLEAQLAMKALASLPERWRTVLVLLELERLTTSAVADLLGLRPNAVAALAFRARDALRVAYVQMHVKAAAEEACRESVDNLAALLCGRLAQARRQRVRDHLRVCEPCAAAATEVTELLGQLARSVPLNMPLAA</sequence>
<dbReference type="Gene3D" id="1.10.10.10">
    <property type="entry name" value="Winged helix-like DNA-binding domain superfamily/Winged helix DNA-binding domain"/>
    <property type="match status" value="1"/>
</dbReference>
<keyword evidence="2" id="KW-0805">Transcription regulation</keyword>
<feature type="domain" description="RNA polymerase sigma-70 region 2" evidence="6">
    <location>
        <begin position="39"/>
        <end position="105"/>
    </location>
</feature>
<feature type="domain" description="RNA polymerase sigma factor 70 region 4 type 2" evidence="7">
    <location>
        <begin position="135"/>
        <end position="185"/>
    </location>
</feature>
<dbReference type="Pfam" id="PF04542">
    <property type="entry name" value="Sigma70_r2"/>
    <property type="match status" value="1"/>
</dbReference>
<evidence type="ECO:0000256" key="1">
    <source>
        <dbReference type="ARBA" id="ARBA00010641"/>
    </source>
</evidence>
<evidence type="ECO:0000259" key="6">
    <source>
        <dbReference type="Pfam" id="PF04542"/>
    </source>
</evidence>
<accession>A0A563EXZ6</accession>
<dbReference type="InterPro" id="IPR007627">
    <property type="entry name" value="RNA_pol_sigma70_r2"/>
</dbReference>
<evidence type="ECO:0000256" key="4">
    <source>
        <dbReference type="ARBA" id="ARBA00023125"/>
    </source>
</evidence>
<comment type="similarity">
    <text evidence="1">Belongs to the sigma-70 factor family. ECF subfamily.</text>
</comment>
<dbReference type="OrthoDB" id="4990598at2"/>
<gene>
    <name evidence="8" type="ORF">FKR81_08760</name>
</gene>
<evidence type="ECO:0000259" key="7">
    <source>
        <dbReference type="Pfam" id="PF08281"/>
    </source>
</evidence>
<dbReference type="Gene3D" id="1.10.1740.10">
    <property type="match status" value="1"/>
</dbReference>
<dbReference type="InterPro" id="IPR013325">
    <property type="entry name" value="RNA_pol_sigma_r2"/>
</dbReference>